<sequence>MHKRQHSPEFKLEVVRQVASGEKRPAQVCREHGLAESVLSRWRKGYQERGEAAFRSQTPATSEAARIAELEQFCGQLALENAVLKKTLQALRSRSDMR</sequence>
<dbReference type="EMBL" id="BSRI01000001">
    <property type="protein sequence ID" value="GLV54089.1"/>
    <property type="molecule type" value="Genomic_DNA"/>
</dbReference>
<dbReference type="InterPro" id="IPR036388">
    <property type="entry name" value="WH-like_DNA-bd_sf"/>
</dbReference>
<dbReference type="InterPro" id="IPR002514">
    <property type="entry name" value="Transposase_8"/>
</dbReference>
<name>A0ABQ6FIV2_9CHLR</name>
<dbReference type="InterPro" id="IPR009057">
    <property type="entry name" value="Homeodomain-like_sf"/>
</dbReference>
<gene>
    <name evidence="1" type="ORF">KDH_09380</name>
</gene>
<evidence type="ECO:0000313" key="1">
    <source>
        <dbReference type="EMBL" id="GLV54089.1"/>
    </source>
</evidence>
<dbReference type="Gene3D" id="1.10.10.10">
    <property type="entry name" value="Winged helix-like DNA-binding domain superfamily/Winged helix DNA-binding domain"/>
    <property type="match status" value="1"/>
</dbReference>
<dbReference type="Pfam" id="PF01527">
    <property type="entry name" value="HTH_Tnp_1"/>
    <property type="match status" value="1"/>
</dbReference>
<comment type="caution">
    <text evidence="1">The sequence shown here is derived from an EMBL/GenBank/DDBJ whole genome shotgun (WGS) entry which is preliminary data.</text>
</comment>
<keyword evidence="2" id="KW-1185">Reference proteome</keyword>
<dbReference type="Proteomes" id="UP001344906">
    <property type="component" value="Unassembled WGS sequence"/>
</dbReference>
<reference evidence="1 2" key="1">
    <citation type="submission" date="2023-02" db="EMBL/GenBank/DDBJ databases">
        <title>Dictyobacter halimunensis sp. nov., a new member of the class Ktedonobacteria from forest soil in a geothermal area.</title>
        <authorList>
            <person name="Rachmania M.K."/>
            <person name="Ningsih F."/>
            <person name="Sakai Y."/>
            <person name="Yabe S."/>
            <person name="Yokota A."/>
            <person name="Sjamsuridzal W."/>
        </authorList>
    </citation>
    <scope>NUCLEOTIDE SEQUENCE [LARGE SCALE GENOMIC DNA]</scope>
    <source>
        <strain evidence="1 2">S3.2.2.5</strain>
    </source>
</reference>
<protein>
    <submittedName>
        <fullName evidence="1">Transposase</fullName>
    </submittedName>
</protein>
<proteinExistence type="predicted"/>
<dbReference type="SUPFAM" id="SSF46689">
    <property type="entry name" value="Homeodomain-like"/>
    <property type="match status" value="1"/>
</dbReference>
<organism evidence="1 2">
    <name type="scientific">Dictyobacter halimunensis</name>
    <dbReference type="NCBI Taxonomy" id="3026934"/>
    <lineage>
        <taxon>Bacteria</taxon>
        <taxon>Bacillati</taxon>
        <taxon>Chloroflexota</taxon>
        <taxon>Ktedonobacteria</taxon>
        <taxon>Ktedonobacterales</taxon>
        <taxon>Dictyobacteraceae</taxon>
        <taxon>Dictyobacter</taxon>
    </lineage>
</organism>
<accession>A0ABQ6FIV2</accession>
<evidence type="ECO:0000313" key="2">
    <source>
        <dbReference type="Proteomes" id="UP001344906"/>
    </source>
</evidence>
<dbReference type="RefSeq" id="WP_338247801.1">
    <property type="nucleotide sequence ID" value="NZ_BSRI01000001.1"/>
</dbReference>